<accession>A0A5E6MET0</accession>
<sequence length="147" mass="15843">MQEPAVASAIIFSDGMIREQFTAKISLIGIFDRLSSPGFPFLAKFFVTAFITNLRGSRKPLSVTLRLEKEDSGHVVCSSSAKLQFGEKSPNFDPSDVVQVPMPTVANFAEPGPYTAVILVDNEEAGKAALRVDALTVAGQRPTKETP</sequence>
<reference evidence="1 2" key="1">
    <citation type="submission" date="2019-09" db="EMBL/GenBank/DDBJ databases">
        <authorList>
            <person name="Cremers G."/>
        </authorList>
    </citation>
    <scope>NUCLEOTIDE SEQUENCE [LARGE SCALE GENOMIC DNA]</scope>
    <source>
        <strain evidence="1">4A</strain>
    </source>
</reference>
<gene>
    <name evidence="1" type="ORF">MAMT_01844</name>
</gene>
<proteinExistence type="predicted"/>
<organism evidence="1 2">
    <name type="scientific">Methylacidimicrobium tartarophylax</name>
    <dbReference type="NCBI Taxonomy" id="1041768"/>
    <lineage>
        <taxon>Bacteria</taxon>
        <taxon>Pseudomonadati</taxon>
        <taxon>Verrucomicrobiota</taxon>
        <taxon>Methylacidimicrobium</taxon>
    </lineage>
</organism>
<evidence type="ECO:0000313" key="2">
    <source>
        <dbReference type="Proteomes" id="UP000334923"/>
    </source>
</evidence>
<protein>
    <submittedName>
        <fullName evidence="1">Uncharacterized protein</fullName>
    </submittedName>
</protein>
<dbReference type="Proteomes" id="UP000334923">
    <property type="component" value="Unassembled WGS sequence"/>
</dbReference>
<evidence type="ECO:0000313" key="1">
    <source>
        <dbReference type="EMBL" id="VVM07625.1"/>
    </source>
</evidence>
<name>A0A5E6MET0_9BACT</name>
<dbReference type="InterPro" id="IPR054221">
    <property type="entry name" value="DUF6941"/>
</dbReference>
<dbReference type="EMBL" id="CABFVA020000105">
    <property type="protein sequence ID" value="VVM07625.1"/>
    <property type="molecule type" value="Genomic_DNA"/>
</dbReference>
<dbReference type="AlphaFoldDB" id="A0A5E6MET0"/>
<keyword evidence="2" id="KW-1185">Reference proteome</keyword>
<dbReference type="Pfam" id="PF22091">
    <property type="entry name" value="DUF6941"/>
    <property type="match status" value="1"/>
</dbReference>